<gene>
    <name evidence="1" type="ORF">T12_7253</name>
</gene>
<name>A0A0V1AC40_9BILA</name>
<dbReference type="EMBL" id="JYDQ01000009">
    <property type="protein sequence ID" value="KRY22376.1"/>
    <property type="molecule type" value="Genomic_DNA"/>
</dbReference>
<accession>A0A0V1AC40</accession>
<protein>
    <submittedName>
        <fullName evidence="1">Uncharacterized protein</fullName>
    </submittedName>
</protein>
<dbReference type="Proteomes" id="UP000054783">
    <property type="component" value="Unassembled WGS sequence"/>
</dbReference>
<reference evidence="1 2" key="1">
    <citation type="submission" date="2015-01" db="EMBL/GenBank/DDBJ databases">
        <title>Evolution of Trichinella species and genotypes.</title>
        <authorList>
            <person name="Korhonen P.K."/>
            <person name="Edoardo P."/>
            <person name="Giuseppe L.R."/>
            <person name="Gasser R.B."/>
        </authorList>
    </citation>
    <scope>NUCLEOTIDE SEQUENCE [LARGE SCALE GENOMIC DNA]</scope>
    <source>
        <strain evidence="1">ISS2496</strain>
    </source>
</reference>
<evidence type="ECO:0000313" key="1">
    <source>
        <dbReference type="EMBL" id="KRY22376.1"/>
    </source>
</evidence>
<organism evidence="1 2">
    <name type="scientific">Trichinella patagoniensis</name>
    <dbReference type="NCBI Taxonomy" id="990121"/>
    <lineage>
        <taxon>Eukaryota</taxon>
        <taxon>Metazoa</taxon>
        <taxon>Ecdysozoa</taxon>
        <taxon>Nematoda</taxon>
        <taxon>Enoplea</taxon>
        <taxon>Dorylaimia</taxon>
        <taxon>Trichinellida</taxon>
        <taxon>Trichinellidae</taxon>
        <taxon>Trichinella</taxon>
    </lineage>
</organism>
<proteinExistence type="predicted"/>
<evidence type="ECO:0000313" key="2">
    <source>
        <dbReference type="Proteomes" id="UP000054783"/>
    </source>
</evidence>
<keyword evidence="2" id="KW-1185">Reference proteome</keyword>
<sequence length="59" mass="7087">MDDKLRYICKVSQITLQIFQTALNKVILYAFTKIHQTYYHILKLLKIQTVLKLYSFYGD</sequence>
<comment type="caution">
    <text evidence="1">The sequence shown here is derived from an EMBL/GenBank/DDBJ whole genome shotgun (WGS) entry which is preliminary data.</text>
</comment>
<dbReference type="AlphaFoldDB" id="A0A0V1AC40"/>